<organism evidence="10 11">
    <name type="scientific">Flavobacterium gillisiae</name>
    <dbReference type="NCBI Taxonomy" id="150146"/>
    <lineage>
        <taxon>Bacteria</taxon>
        <taxon>Pseudomonadati</taxon>
        <taxon>Bacteroidota</taxon>
        <taxon>Flavobacteriia</taxon>
        <taxon>Flavobacteriales</taxon>
        <taxon>Flavobacteriaceae</taxon>
        <taxon>Flavobacterium</taxon>
    </lineage>
</organism>
<dbReference type="PANTHER" id="PTHR47360">
    <property type="entry name" value="MUREIN DD-ENDOPEPTIDASE MEPS/MUREIN LD-CARBOXYPEPTIDASE"/>
    <property type="match status" value="1"/>
</dbReference>
<dbReference type="SMART" id="SM00257">
    <property type="entry name" value="LysM"/>
    <property type="match status" value="4"/>
</dbReference>
<sequence>MRFFNWVFVVVLLSSVSAFSQEKYTEHTVSKGETITQIAAHYKIKPSAIYELNPDARKGIKFKGVILIPAAVSKTKNTVSEIANTYPEKKHTVLPKETLYGIAKQYGVTVEDINKLNPTLQKSGLKKGDKIRIPGTELNQSSAVAITEPIKEIQKNAFPERKVIQKEESNFVVKSNEAKETSSEGVVREIVAQETKYSIAREYGITVADIDKANPILETEALKIGQKIIIPVKEDNKVVLAAVQKEINKESTATVQQSHPEAKIIKTEQVVVADKAVSKTEVQTIVEPIANVVATETEVVREVLAKETKYGIAKEYGISVKELEKQNPKIVRGLPVGYKLNIRSNKAVEAIASNSNSGSTNEMGNSDSKYNVKSFHGTDFLDQLVSTASENIGTRYRMGGTTKDGFDCSGLMCTTFSNFDIQLPRTSIEQSQYGVKVDSEDAQKGDLIFFKTNGRRQINHVGMVVEAVDGDIKFIHASVSGGVMISSVKEKYYKKKVTQINRVL</sequence>
<dbReference type="CDD" id="cd00118">
    <property type="entry name" value="LysM"/>
    <property type="match status" value="4"/>
</dbReference>
<dbReference type="Gene3D" id="3.90.1720.10">
    <property type="entry name" value="endopeptidase domain like (from Nostoc punctiforme)"/>
    <property type="match status" value="1"/>
</dbReference>
<name>A0A1H3XMF5_9FLAO</name>
<dbReference type="SUPFAM" id="SSF54001">
    <property type="entry name" value="Cysteine proteinases"/>
    <property type="match status" value="1"/>
</dbReference>
<evidence type="ECO:0000256" key="6">
    <source>
        <dbReference type="ARBA" id="ARBA00022807"/>
    </source>
</evidence>
<protein>
    <submittedName>
        <fullName evidence="10">LysM domain-containing protein</fullName>
    </submittedName>
</protein>
<dbReference type="Pfam" id="PF00877">
    <property type="entry name" value="NLPC_P60"/>
    <property type="match status" value="1"/>
</dbReference>
<evidence type="ECO:0000313" key="11">
    <source>
        <dbReference type="Proteomes" id="UP000198951"/>
    </source>
</evidence>
<dbReference type="PROSITE" id="PS51935">
    <property type="entry name" value="NLPC_P60"/>
    <property type="match status" value="1"/>
</dbReference>
<dbReference type="STRING" id="150146.SAMN05443667_101556"/>
<keyword evidence="4" id="KW-0677">Repeat</keyword>
<feature type="domain" description="LysM" evidence="8">
    <location>
        <begin position="25"/>
        <end position="68"/>
    </location>
</feature>
<evidence type="ECO:0000256" key="7">
    <source>
        <dbReference type="SAM" id="SignalP"/>
    </source>
</evidence>
<gene>
    <name evidence="10" type="ORF">SAMN05443667_101556</name>
</gene>
<evidence type="ECO:0000256" key="4">
    <source>
        <dbReference type="ARBA" id="ARBA00022737"/>
    </source>
</evidence>
<evidence type="ECO:0000259" key="8">
    <source>
        <dbReference type="PROSITE" id="PS51782"/>
    </source>
</evidence>
<feature type="chain" id="PRO_5011748161" evidence="7">
    <location>
        <begin position="21"/>
        <end position="504"/>
    </location>
</feature>
<dbReference type="InterPro" id="IPR052062">
    <property type="entry name" value="Murein_DD/LD_carboxypeptidase"/>
</dbReference>
<keyword evidence="6" id="KW-0788">Thiol protease</keyword>
<dbReference type="GO" id="GO:0006508">
    <property type="term" value="P:proteolysis"/>
    <property type="evidence" value="ECO:0007669"/>
    <property type="project" value="UniProtKB-KW"/>
</dbReference>
<evidence type="ECO:0000313" key="10">
    <source>
        <dbReference type="EMBL" id="SDZ99762.1"/>
    </source>
</evidence>
<keyword evidence="2" id="KW-0645">Protease</keyword>
<dbReference type="EMBL" id="FNRD01000001">
    <property type="protein sequence ID" value="SDZ99762.1"/>
    <property type="molecule type" value="Genomic_DNA"/>
</dbReference>
<feature type="domain" description="LysM" evidence="8">
    <location>
        <begin position="89"/>
        <end position="133"/>
    </location>
</feature>
<feature type="domain" description="LysM" evidence="8">
    <location>
        <begin position="186"/>
        <end position="230"/>
    </location>
</feature>
<feature type="signal peptide" evidence="7">
    <location>
        <begin position="1"/>
        <end position="20"/>
    </location>
</feature>
<dbReference type="Proteomes" id="UP000198951">
    <property type="component" value="Unassembled WGS sequence"/>
</dbReference>
<keyword evidence="11" id="KW-1185">Reference proteome</keyword>
<dbReference type="PANTHER" id="PTHR47360:SF1">
    <property type="entry name" value="ENDOPEPTIDASE NLPC-RELATED"/>
    <property type="match status" value="1"/>
</dbReference>
<dbReference type="InterPro" id="IPR000064">
    <property type="entry name" value="NLP_P60_dom"/>
</dbReference>
<dbReference type="InterPro" id="IPR038765">
    <property type="entry name" value="Papain-like_cys_pep_sf"/>
</dbReference>
<evidence type="ECO:0000256" key="2">
    <source>
        <dbReference type="ARBA" id="ARBA00022670"/>
    </source>
</evidence>
<evidence type="ECO:0000256" key="5">
    <source>
        <dbReference type="ARBA" id="ARBA00022801"/>
    </source>
</evidence>
<dbReference type="OrthoDB" id="9807055at2"/>
<evidence type="ECO:0000256" key="3">
    <source>
        <dbReference type="ARBA" id="ARBA00022729"/>
    </source>
</evidence>
<dbReference type="Pfam" id="PF01476">
    <property type="entry name" value="LysM"/>
    <property type="match status" value="4"/>
</dbReference>
<dbReference type="InterPro" id="IPR018392">
    <property type="entry name" value="LysM"/>
</dbReference>
<dbReference type="AlphaFoldDB" id="A0A1H3XMF5"/>
<evidence type="ECO:0000259" key="9">
    <source>
        <dbReference type="PROSITE" id="PS51935"/>
    </source>
</evidence>
<dbReference type="PROSITE" id="PS51782">
    <property type="entry name" value="LYSM"/>
    <property type="match status" value="3"/>
</dbReference>
<feature type="domain" description="NlpC/P60" evidence="9">
    <location>
        <begin position="378"/>
        <end position="504"/>
    </location>
</feature>
<accession>A0A1H3XMF5</accession>
<dbReference type="GO" id="GO:0008234">
    <property type="term" value="F:cysteine-type peptidase activity"/>
    <property type="evidence" value="ECO:0007669"/>
    <property type="project" value="UniProtKB-KW"/>
</dbReference>
<reference evidence="11" key="1">
    <citation type="submission" date="2016-10" db="EMBL/GenBank/DDBJ databases">
        <authorList>
            <person name="Varghese N."/>
            <person name="Submissions S."/>
        </authorList>
    </citation>
    <scope>NUCLEOTIDE SEQUENCE [LARGE SCALE GENOMIC DNA]</scope>
    <source>
        <strain evidence="11">DSM 22376</strain>
    </source>
</reference>
<keyword evidence="3 7" id="KW-0732">Signal</keyword>
<keyword evidence="5" id="KW-0378">Hydrolase</keyword>
<dbReference type="SUPFAM" id="SSF54106">
    <property type="entry name" value="LysM domain"/>
    <property type="match status" value="3"/>
</dbReference>
<dbReference type="Gene3D" id="3.10.350.10">
    <property type="entry name" value="LysM domain"/>
    <property type="match status" value="3"/>
</dbReference>
<proteinExistence type="inferred from homology"/>
<dbReference type="RefSeq" id="WP_091084851.1">
    <property type="nucleotide sequence ID" value="NZ_FNRD01000001.1"/>
</dbReference>
<comment type="similarity">
    <text evidence="1">Belongs to the peptidase C40 family.</text>
</comment>
<evidence type="ECO:0000256" key="1">
    <source>
        <dbReference type="ARBA" id="ARBA00007074"/>
    </source>
</evidence>
<dbReference type="InterPro" id="IPR036779">
    <property type="entry name" value="LysM_dom_sf"/>
</dbReference>